<dbReference type="AlphaFoldDB" id="A0A1S3I9G9"/>
<keyword evidence="2" id="KW-0812">Transmembrane</keyword>
<evidence type="ECO:0000313" key="5">
    <source>
        <dbReference type="RefSeq" id="XP_013394506.1"/>
    </source>
</evidence>
<dbReference type="KEGG" id="lak:106161972"/>
<feature type="compositionally biased region" description="Polar residues" evidence="1">
    <location>
        <begin position="471"/>
        <end position="487"/>
    </location>
</feature>
<feature type="signal peptide" evidence="3">
    <location>
        <begin position="1"/>
        <end position="18"/>
    </location>
</feature>
<dbReference type="Gene3D" id="2.10.50.10">
    <property type="entry name" value="Tumor Necrosis Factor Receptor, subunit A, domain 2"/>
    <property type="match status" value="1"/>
</dbReference>
<feature type="region of interest" description="Disordered" evidence="1">
    <location>
        <begin position="408"/>
        <end position="535"/>
    </location>
</feature>
<feature type="region of interest" description="Disordered" evidence="1">
    <location>
        <begin position="294"/>
        <end position="368"/>
    </location>
</feature>
<organism evidence="4 5">
    <name type="scientific">Lingula anatina</name>
    <name type="common">Brachiopod</name>
    <name type="synonym">Lingula unguis</name>
    <dbReference type="NCBI Taxonomy" id="7574"/>
    <lineage>
        <taxon>Eukaryota</taxon>
        <taxon>Metazoa</taxon>
        <taxon>Spiralia</taxon>
        <taxon>Lophotrochozoa</taxon>
        <taxon>Brachiopoda</taxon>
        <taxon>Linguliformea</taxon>
        <taxon>Lingulata</taxon>
        <taxon>Lingulida</taxon>
        <taxon>Linguloidea</taxon>
        <taxon>Lingulidae</taxon>
        <taxon>Lingula</taxon>
    </lineage>
</organism>
<keyword evidence="3" id="KW-0732">Signal</keyword>
<evidence type="ECO:0000256" key="2">
    <source>
        <dbReference type="SAM" id="Phobius"/>
    </source>
</evidence>
<keyword evidence="4" id="KW-1185">Reference proteome</keyword>
<keyword evidence="2" id="KW-1133">Transmembrane helix</keyword>
<dbReference type="RefSeq" id="XP_013394506.1">
    <property type="nucleotide sequence ID" value="XM_013539052.1"/>
</dbReference>
<evidence type="ECO:0000256" key="1">
    <source>
        <dbReference type="SAM" id="MobiDB-lite"/>
    </source>
</evidence>
<evidence type="ECO:0000256" key="3">
    <source>
        <dbReference type="SAM" id="SignalP"/>
    </source>
</evidence>
<evidence type="ECO:0000313" key="4">
    <source>
        <dbReference type="Proteomes" id="UP000085678"/>
    </source>
</evidence>
<proteinExistence type="predicted"/>
<reference evidence="5" key="1">
    <citation type="submission" date="2025-08" db="UniProtKB">
        <authorList>
            <consortium name="RefSeq"/>
        </authorList>
    </citation>
    <scope>IDENTIFICATION</scope>
    <source>
        <tissue evidence="5">Gonads</tissue>
    </source>
</reference>
<dbReference type="GeneID" id="106161972"/>
<feature type="chain" id="PRO_5010237331" evidence="3">
    <location>
        <begin position="19"/>
        <end position="535"/>
    </location>
</feature>
<name>A0A1S3I9G9_LINAN</name>
<dbReference type="Proteomes" id="UP000085678">
    <property type="component" value="Unplaced"/>
</dbReference>
<accession>A0A1S3I9G9</accession>
<keyword evidence="2" id="KW-0472">Membrane</keyword>
<feature type="compositionally biased region" description="Polar residues" evidence="1">
    <location>
        <begin position="503"/>
        <end position="517"/>
    </location>
</feature>
<sequence>MAFKALLAAFAVFTQGTAVISVPTPNATEFSKELDFRNYSIQTNSITLGNSNSIPEPKVSHVPVSPLQLDTFTTSPATKTTTTPHHQGPCKWYEKVVTESGRQVCGPRKQCPQGYEPPSPAVIATLSPLSDWECERCKQGWFQNATGHVYCTSCLVRGYCPREKPYLIRNCSVEQDGFCSHCPLGQAWNLIEGWCQDCSCCLKEYTETITGTRWNKTDHPRPECLARPDVNGPLQCLPDYAAKTYCETDSVDVQPSSEVQDKTPWMNIIALPGLVFLVIVGLITWRWRRKHQSNITQPVQASSSGDEVSRGQGHQRSVSNTDSLISGTSQTGNHSLSGSREPLVPETDHVSTSEDEGEGDEGSVPVPDFLISGTVQTVVPKTEENQAATFHGTQVIDPPVDLLDSQEETQQDNGAGKMLPSGREEMGTDDISRGYNLQGPREPVAMDSASSKMESSERDDSILMWSGIRGNPSTSTINTGSHSQTARKQLHGEEDAQEDNVENDNNPQTDPGYNTGQRNEEEEEDGYKLTLNSSK</sequence>
<dbReference type="InParanoid" id="A0A1S3I9G9"/>
<feature type="compositionally biased region" description="Basic and acidic residues" evidence="1">
    <location>
        <begin position="422"/>
        <end position="432"/>
    </location>
</feature>
<feature type="transmembrane region" description="Helical" evidence="2">
    <location>
        <begin position="265"/>
        <end position="285"/>
    </location>
</feature>
<protein>
    <submittedName>
        <fullName evidence="5">Uncharacterized protein LOC106161972</fullName>
    </submittedName>
</protein>
<feature type="compositionally biased region" description="Polar residues" evidence="1">
    <location>
        <begin position="294"/>
        <end position="338"/>
    </location>
</feature>
<gene>
    <name evidence="5" type="primary">LOC106161972</name>
</gene>